<keyword evidence="1" id="KW-0645">Protease</keyword>
<dbReference type="EC" id="3.4.24.-" evidence="7"/>
<dbReference type="SUPFAM" id="SSF55486">
    <property type="entry name" value="Metalloproteases ('zincins'), catalytic domain"/>
    <property type="match status" value="1"/>
</dbReference>
<dbReference type="InterPro" id="IPR024079">
    <property type="entry name" value="MetalloPept_cat_dom_sf"/>
</dbReference>
<protein>
    <submittedName>
        <fullName evidence="7">Matrixin family metalloprotease</fullName>
        <ecNumber evidence="7">3.4.24.-</ecNumber>
    </submittedName>
</protein>
<dbReference type="RefSeq" id="WP_137639393.1">
    <property type="nucleotide sequence ID" value="NZ_BJDK01000005.1"/>
</dbReference>
<keyword evidence="7" id="KW-0482">Metalloprotease</keyword>
<evidence type="ECO:0000259" key="6">
    <source>
        <dbReference type="Pfam" id="PF00413"/>
    </source>
</evidence>
<dbReference type="InterPro" id="IPR001818">
    <property type="entry name" value="Pept_M10_metallopeptidase"/>
</dbReference>
<feature type="signal peptide" evidence="5">
    <location>
        <begin position="1"/>
        <end position="27"/>
    </location>
</feature>
<dbReference type="Proteomes" id="UP001596253">
    <property type="component" value="Unassembled WGS sequence"/>
</dbReference>
<evidence type="ECO:0000256" key="4">
    <source>
        <dbReference type="ARBA" id="ARBA00022833"/>
    </source>
</evidence>
<evidence type="ECO:0000256" key="2">
    <source>
        <dbReference type="ARBA" id="ARBA00022723"/>
    </source>
</evidence>
<gene>
    <name evidence="7" type="ORF">ACFP3T_07785</name>
</gene>
<sequence>MKSKHQLAIASLMTVGALMMTAQPIAAATSSSTPIAPWRYDKKTTTYRDKSTSPYYKDVWRQATKNWQKQGFKWQSTKNSSKTTLTSYADKSAKGVVYIGMKQTTYTASGRIIKNKVMLNRASFQKFKYNKAERVKVAEHELGHALGLAHNQRGSVSVMNPANRSYAIKKVDVKGMQRRYQTPYKTVTNDTVYVANSSLKANPYLEIQTVFGHDHDCETASQFTLTPF</sequence>
<accession>A0ABW1R4S7</accession>
<dbReference type="CDD" id="cd04268">
    <property type="entry name" value="ZnMc_MMP_like"/>
    <property type="match status" value="1"/>
</dbReference>
<feature type="chain" id="PRO_5047107841" evidence="5">
    <location>
        <begin position="28"/>
        <end position="228"/>
    </location>
</feature>
<keyword evidence="3 7" id="KW-0378">Hydrolase</keyword>
<evidence type="ECO:0000256" key="5">
    <source>
        <dbReference type="SAM" id="SignalP"/>
    </source>
</evidence>
<feature type="domain" description="Peptidase M10 metallopeptidase" evidence="6">
    <location>
        <begin position="57"/>
        <end position="180"/>
    </location>
</feature>
<proteinExistence type="predicted"/>
<keyword evidence="8" id="KW-1185">Reference proteome</keyword>
<dbReference type="Pfam" id="PF00413">
    <property type="entry name" value="Peptidase_M10"/>
    <property type="match status" value="1"/>
</dbReference>
<dbReference type="Gene3D" id="3.40.390.10">
    <property type="entry name" value="Collagenase (Catalytic Domain)"/>
    <property type="match status" value="1"/>
</dbReference>
<evidence type="ECO:0000256" key="3">
    <source>
        <dbReference type="ARBA" id="ARBA00022801"/>
    </source>
</evidence>
<dbReference type="GO" id="GO:0008237">
    <property type="term" value="F:metallopeptidase activity"/>
    <property type="evidence" value="ECO:0007669"/>
    <property type="project" value="UniProtKB-KW"/>
</dbReference>
<organism evidence="7 8">
    <name type="scientific">Lactiplantibacillus dongliensis</name>
    <dbReference type="NCBI Taxonomy" id="2559919"/>
    <lineage>
        <taxon>Bacteria</taxon>
        <taxon>Bacillati</taxon>
        <taxon>Bacillota</taxon>
        <taxon>Bacilli</taxon>
        <taxon>Lactobacillales</taxon>
        <taxon>Lactobacillaceae</taxon>
        <taxon>Lactiplantibacillus</taxon>
    </lineage>
</organism>
<evidence type="ECO:0000256" key="1">
    <source>
        <dbReference type="ARBA" id="ARBA00022670"/>
    </source>
</evidence>
<comment type="caution">
    <text evidence="7">The sequence shown here is derived from an EMBL/GenBank/DDBJ whole genome shotgun (WGS) entry which is preliminary data.</text>
</comment>
<name>A0ABW1R4S7_9LACO</name>
<keyword evidence="4" id="KW-0862">Zinc</keyword>
<dbReference type="EMBL" id="JBHSSD010000035">
    <property type="protein sequence ID" value="MFC6164565.1"/>
    <property type="molecule type" value="Genomic_DNA"/>
</dbReference>
<reference evidence="8" key="1">
    <citation type="journal article" date="2019" name="Int. J. Syst. Evol. Microbiol.">
        <title>The Global Catalogue of Microorganisms (GCM) 10K type strain sequencing project: providing services to taxonomists for standard genome sequencing and annotation.</title>
        <authorList>
            <consortium name="The Broad Institute Genomics Platform"/>
            <consortium name="The Broad Institute Genome Sequencing Center for Infectious Disease"/>
            <person name="Wu L."/>
            <person name="Ma J."/>
        </authorList>
    </citation>
    <scope>NUCLEOTIDE SEQUENCE [LARGE SCALE GENOMIC DNA]</scope>
    <source>
        <strain evidence="8">CCM 8932</strain>
    </source>
</reference>
<keyword evidence="5" id="KW-0732">Signal</keyword>
<evidence type="ECO:0000313" key="7">
    <source>
        <dbReference type="EMBL" id="MFC6164565.1"/>
    </source>
</evidence>
<keyword evidence="2" id="KW-0479">Metal-binding</keyword>
<evidence type="ECO:0000313" key="8">
    <source>
        <dbReference type="Proteomes" id="UP001596253"/>
    </source>
</evidence>